<dbReference type="Gene3D" id="3.40.30.10">
    <property type="entry name" value="Glutaredoxin"/>
    <property type="match status" value="1"/>
</dbReference>
<name>A0ABS9DZ30_9PROT</name>
<evidence type="ECO:0000313" key="4">
    <source>
        <dbReference type="Proteomes" id="UP001521209"/>
    </source>
</evidence>
<dbReference type="EMBL" id="JAKGBZ010000036">
    <property type="protein sequence ID" value="MCF3948017.1"/>
    <property type="molecule type" value="Genomic_DNA"/>
</dbReference>
<dbReference type="RefSeq" id="WP_235705310.1">
    <property type="nucleotide sequence ID" value="NZ_JAKGBZ010000036.1"/>
</dbReference>
<sequence>MTTINPKATNAMKRLRHLTPKSTIFVLAFAAAALVPAYAHATPSPMMAPENPPVTSAKTAPDASFRSGGHLVRLATYHGQKLIIWEVATWCGSCKAGLKAFAHHQALIDRSNLKIIVLRDYKNGGYPGITIEKFAAQVAPTLLKDPHFVFGDATKELAAAYDPHHYVDIYQLIDAQNQIVATSSAPSVTFGKIKHFIASDSK</sequence>
<reference evidence="3 4" key="1">
    <citation type="submission" date="2022-01" db="EMBL/GenBank/DDBJ databases">
        <authorList>
            <person name="Won M."/>
            <person name="Kim S.-J."/>
            <person name="Kwon S.-W."/>
        </authorList>
    </citation>
    <scope>NUCLEOTIDE SEQUENCE [LARGE SCALE GENOMIC DNA]</scope>
    <source>
        <strain evidence="3 4">KCTC 23505</strain>
    </source>
</reference>
<organism evidence="3 4">
    <name type="scientific">Acidiphilium iwatense</name>
    <dbReference type="NCBI Taxonomy" id="768198"/>
    <lineage>
        <taxon>Bacteria</taxon>
        <taxon>Pseudomonadati</taxon>
        <taxon>Pseudomonadota</taxon>
        <taxon>Alphaproteobacteria</taxon>
        <taxon>Acetobacterales</taxon>
        <taxon>Acidocellaceae</taxon>
        <taxon>Acidiphilium</taxon>
    </lineage>
</organism>
<feature type="signal peptide" evidence="1">
    <location>
        <begin position="1"/>
        <end position="41"/>
    </location>
</feature>
<keyword evidence="1" id="KW-0732">Signal</keyword>
<feature type="domain" description="Redoxin" evidence="2">
    <location>
        <begin position="57"/>
        <end position="186"/>
    </location>
</feature>
<evidence type="ECO:0000313" key="3">
    <source>
        <dbReference type="EMBL" id="MCF3948017.1"/>
    </source>
</evidence>
<feature type="chain" id="PRO_5047134937" evidence="1">
    <location>
        <begin position="42"/>
        <end position="202"/>
    </location>
</feature>
<protein>
    <submittedName>
        <fullName evidence="3">Redoxin family protein</fullName>
    </submittedName>
</protein>
<dbReference type="SUPFAM" id="SSF52833">
    <property type="entry name" value="Thioredoxin-like"/>
    <property type="match status" value="1"/>
</dbReference>
<dbReference type="InterPro" id="IPR036249">
    <property type="entry name" value="Thioredoxin-like_sf"/>
</dbReference>
<proteinExistence type="predicted"/>
<keyword evidence="4" id="KW-1185">Reference proteome</keyword>
<gene>
    <name evidence="3" type="ORF">L2A60_15170</name>
</gene>
<comment type="caution">
    <text evidence="3">The sequence shown here is derived from an EMBL/GenBank/DDBJ whole genome shotgun (WGS) entry which is preliminary data.</text>
</comment>
<dbReference type="Proteomes" id="UP001521209">
    <property type="component" value="Unassembled WGS sequence"/>
</dbReference>
<evidence type="ECO:0000256" key="1">
    <source>
        <dbReference type="SAM" id="SignalP"/>
    </source>
</evidence>
<dbReference type="InterPro" id="IPR013740">
    <property type="entry name" value="Redoxin"/>
</dbReference>
<dbReference type="Pfam" id="PF08534">
    <property type="entry name" value="Redoxin"/>
    <property type="match status" value="1"/>
</dbReference>
<accession>A0ABS9DZ30</accession>
<evidence type="ECO:0000259" key="2">
    <source>
        <dbReference type="Pfam" id="PF08534"/>
    </source>
</evidence>